<dbReference type="RefSeq" id="XP_067919665.1">
    <property type="nucleotide sequence ID" value="XM_068068360.1"/>
</dbReference>
<gene>
    <name evidence="2" type="ORF">CSUI_008225</name>
</gene>
<evidence type="ECO:0008006" key="4">
    <source>
        <dbReference type="Google" id="ProtNLM"/>
    </source>
</evidence>
<feature type="chain" id="PRO_5012744987" description="Transmembrane protein" evidence="1">
    <location>
        <begin position="23"/>
        <end position="90"/>
    </location>
</feature>
<dbReference type="GeneID" id="94431571"/>
<proteinExistence type="predicted"/>
<keyword evidence="3" id="KW-1185">Reference proteome</keyword>
<evidence type="ECO:0000313" key="3">
    <source>
        <dbReference type="Proteomes" id="UP000221165"/>
    </source>
</evidence>
<reference evidence="2 3" key="1">
    <citation type="journal article" date="2017" name="Int. J. Parasitol.">
        <title>The genome of the protozoan parasite Cystoisospora suis and a reverse vaccinology approach to identify vaccine candidates.</title>
        <authorList>
            <person name="Palmieri N."/>
            <person name="Shrestha A."/>
            <person name="Ruttkowski B."/>
            <person name="Beck T."/>
            <person name="Vogl C."/>
            <person name="Tomley F."/>
            <person name="Blake D.P."/>
            <person name="Joachim A."/>
        </authorList>
    </citation>
    <scope>NUCLEOTIDE SEQUENCE [LARGE SCALE GENOMIC DNA]</scope>
    <source>
        <strain evidence="2 3">Wien I</strain>
    </source>
</reference>
<evidence type="ECO:0000256" key="1">
    <source>
        <dbReference type="SAM" id="SignalP"/>
    </source>
</evidence>
<comment type="caution">
    <text evidence="2">The sequence shown here is derived from an EMBL/GenBank/DDBJ whole genome shotgun (WGS) entry which is preliminary data.</text>
</comment>
<evidence type="ECO:0000313" key="2">
    <source>
        <dbReference type="EMBL" id="PHJ17952.1"/>
    </source>
</evidence>
<sequence>MSNSGNTIFATLILLPFVVVAARHRPARGGIICAPRRVSRLHGVLEAGDLLCLCSPAAAARPRREADRDAGSRPCAVLRLSNLASIVDSP</sequence>
<organism evidence="2 3">
    <name type="scientific">Cystoisospora suis</name>
    <dbReference type="NCBI Taxonomy" id="483139"/>
    <lineage>
        <taxon>Eukaryota</taxon>
        <taxon>Sar</taxon>
        <taxon>Alveolata</taxon>
        <taxon>Apicomplexa</taxon>
        <taxon>Conoidasida</taxon>
        <taxon>Coccidia</taxon>
        <taxon>Eucoccidiorida</taxon>
        <taxon>Eimeriorina</taxon>
        <taxon>Sarcocystidae</taxon>
        <taxon>Cystoisospora</taxon>
    </lineage>
</organism>
<name>A0A2C6KN95_9APIC</name>
<dbReference type="VEuPathDB" id="ToxoDB:CSUI_008225"/>
<feature type="signal peptide" evidence="1">
    <location>
        <begin position="1"/>
        <end position="22"/>
    </location>
</feature>
<dbReference type="AlphaFoldDB" id="A0A2C6KN95"/>
<dbReference type="Proteomes" id="UP000221165">
    <property type="component" value="Unassembled WGS sequence"/>
</dbReference>
<protein>
    <recommendedName>
        <fullName evidence="4">Transmembrane protein</fullName>
    </recommendedName>
</protein>
<keyword evidence="1" id="KW-0732">Signal</keyword>
<accession>A0A2C6KN95</accession>
<dbReference type="EMBL" id="MIGC01004545">
    <property type="protein sequence ID" value="PHJ17952.1"/>
    <property type="molecule type" value="Genomic_DNA"/>
</dbReference>